<gene>
    <name evidence="10" type="ORF">QX51_17015</name>
</gene>
<evidence type="ECO:0000259" key="8">
    <source>
        <dbReference type="PROSITE" id="PS50109"/>
    </source>
</evidence>
<dbReference type="CDD" id="cd00130">
    <property type="entry name" value="PAS"/>
    <property type="match status" value="2"/>
</dbReference>
<dbReference type="InterPro" id="IPR013767">
    <property type="entry name" value="PAS_fold"/>
</dbReference>
<name>A0A0B3WMT7_9FIRM</name>
<accession>A0A0B3WMT7</accession>
<keyword evidence="7" id="KW-0902">Two-component regulatory system</keyword>
<dbReference type="GO" id="GO:0006355">
    <property type="term" value="P:regulation of DNA-templated transcription"/>
    <property type="evidence" value="ECO:0007669"/>
    <property type="project" value="InterPro"/>
</dbReference>
<evidence type="ECO:0000256" key="3">
    <source>
        <dbReference type="ARBA" id="ARBA00012438"/>
    </source>
</evidence>
<dbReference type="PRINTS" id="PR00344">
    <property type="entry name" value="BCTRLSENSOR"/>
</dbReference>
<dbReference type="GO" id="GO:0016020">
    <property type="term" value="C:membrane"/>
    <property type="evidence" value="ECO:0007669"/>
    <property type="project" value="UniProtKB-SubCell"/>
</dbReference>
<dbReference type="Pfam" id="PF13426">
    <property type="entry name" value="PAS_9"/>
    <property type="match status" value="1"/>
</dbReference>
<dbReference type="SUPFAM" id="SSF47384">
    <property type="entry name" value="Homodimeric domain of signal transducing histidine kinase"/>
    <property type="match status" value="1"/>
</dbReference>
<feature type="domain" description="PAS" evidence="9">
    <location>
        <begin position="1"/>
        <end position="45"/>
    </location>
</feature>
<dbReference type="Pfam" id="PF08448">
    <property type="entry name" value="PAS_4"/>
    <property type="match status" value="1"/>
</dbReference>
<proteinExistence type="predicted"/>
<dbReference type="OrthoDB" id="9813151at2"/>
<evidence type="ECO:0000256" key="6">
    <source>
        <dbReference type="ARBA" id="ARBA00022777"/>
    </source>
</evidence>
<dbReference type="EC" id="2.7.13.3" evidence="3"/>
<reference evidence="10 11" key="1">
    <citation type="submission" date="2014-12" db="EMBL/GenBank/DDBJ databases">
        <title>Draft genome sequence of Terrisporobacter sp. 08-306576, isolated from the blood culture of a bacteremia patient.</title>
        <authorList>
            <person name="Lund L.C."/>
            <person name="Sydenham T.V."/>
            <person name="Hogh S.V."/>
            <person name="Skov M.N."/>
            <person name="Kemp M."/>
            <person name="Justesen U.S."/>
        </authorList>
    </citation>
    <scope>NUCLEOTIDE SEQUENCE [LARGE SCALE GENOMIC DNA]</scope>
    <source>
        <strain evidence="10 11">08-306576</strain>
    </source>
</reference>
<keyword evidence="5" id="KW-0808">Transferase</keyword>
<evidence type="ECO:0000256" key="4">
    <source>
        <dbReference type="ARBA" id="ARBA00022553"/>
    </source>
</evidence>
<evidence type="ECO:0000256" key="2">
    <source>
        <dbReference type="ARBA" id="ARBA00004370"/>
    </source>
</evidence>
<organism evidence="10 11">
    <name type="scientific">Terrisporobacter othiniensis</name>
    <dbReference type="NCBI Taxonomy" id="1577792"/>
    <lineage>
        <taxon>Bacteria</taxon>
        <taxon>Bacillati</taxon>
        <taxon>Bacillota</taxon>
        <taxon>Clostridia</taxon>
        <taxon>Peptostreptococcales</taxon>
        <taxon>Peptostreptococcaceae</taxon>
        <taxon>Terrisporobacter</taxon>
    </lineage>
</organism>
<dbReference type="InterPro" id="IPR036097">
    <property type="entry name" value="HisK_dim/P_sf"/>
</dbReference>
<dbReference type="GO" id="GO:0000155">
    <property type="term" value="F:phosphorelay sensor kinase activity"/>
    <property type="evidence" value="ECO:0007669"/>
    <property type="project" value="InterPro"/>
</dbReference>
<dbReference type="InterPro" id="IPR000014">
    <property type="entry name" value="PAS"/>
</dbReference>
<evidence type="ECO:0000313" key="11">
    <source>
        <dbReference type="Proteomes" id="UP000031189"/>
    </source>
</evidence>
<dbReference type="RefSeq" id="WP_039681099.1">
    <property type="nucleotide sequence ID" value="NZ_JAWGXO010000022.1"/>
</dbReference>
<dbReference type="InterPro" id="IPR035965">
    <property type="entry name" value="PAS-like_dom_sf"/>
</dbReference>
<evidence type="ECO:0000256" key="5">
    <source>
        <dbReference type="ARBA" id="ARBA00022679"/>
    </source>
</evidence>
<dbReference type="Proteomes" id="UP000031189">
    <property type="component" value="Unassembled WGS sequence"/>
</dbReference>
<dbReference type="PROSITE" id="PS50112">
    <property type="entry name" value="PAS"/>
    <property type="match status" value="2"/>
</dbReference>
<dbReference type="NCBIfam" id="TIGR00229">
    <property type="entry name" value="sensory_box"/>
    <property type="match status" value="2"/>
</dbReference>
<keyword evidence="4" id="KW-0597">Phosphoprotein</keyword>
<evidence type="ECO:0000256" key="7">
    <source>
        <dbReference type="ARBA" id="ARBA00023012"/>
    </source>
</evidence>
<evidence type="ECO:0000259" key="9">
    <source>
        <dbReference type="PROSITE" id="PS50112"/>
    </source>
</evidence>
<comment type="catalytic activity">
    <reaction evidence="1">
        <text>ATP + protein L-histidine = ADP + protein N-phospho-L-histidine.</text>
        <dbReference type="EC" id="2.7.13.3"/>
    </reaction>
</comment>
<dbReference type="InterPro" id="IPR036890">
    <property type="entry name" value="HATPase_C_sf"/>
</dbReference>
<comment type="subcellular location">
    <subcellularLocation>
        <location evidence="2">Membrane</location>
    </subcellularLocation>
</comment>
<comment type="caution">
    <text evidence="10">The sequence shown here is derived from an EMBL/GenBank/DDBJ whole genome shotgun (WGS) entry which is preliminary data.</text>
</comment>
<dbReference type="InterPro" id="IPR005467">
    <property type="entry name" value="His_kinase_dom"/>
</dbReference>
<dbReference type="EMBL" id="JWHR01000138">
    <property type="protein sequence ID" value="KHS55855.1"/>
    <property type="molecule type" value="Genomic_DNA"/>
</dbReference>
<dbReference type="InterPro" id="IPR013656">
    <property type="entry name" value="PAS_4"/>
</dbReference>
<protein>
    <recommendedName>
        <fullName evidence="3">histidine kinase</fullName>
        <ecNumber evidence="3">2.7.13.3</ecNumber>
    </recommendedName>
</protein>
<dbReference type="InterPro" id="IPR003594">
    <property type="entry name" value="HATPase_dom"/>
</dbReference>
<sequence>MIKILNSLCYSVIVINRNKQILFINKFLLELLGVNDEDVIGKNLFQIISITNHSFDKLINELPQNNKFHFYIKNKENNFHSLWGELIEDDFKGENAYFIIGRRQYDKQYTKKDLEDLLDLMQVECCIKNTNGEYIYVNQQFADNLSCEKSEIIGKTSKDFLNKEDCHFLEKKEKIVIDKKKIINDENIYLTVNEKKWYSNTLGPIFDDNNNIKYIANCKLDITLRKFLNDIYQVALNQITQITCDIGVFDTDREYKSLIQYTIEKLMKFSKADGISVIYFDNKDFSLNAIAQTGEVIEELSKQELGRELYEFIHKYGEGMIQLDSIKMNKKCILDKFSVVGIYNMTLDKDYSGFIMLTYKKGHEDRCMPMNYLKTICSYLSININNWKKCKYIEAERRKVEKINNSLMQFIDVSEDMIATWDLNGNPIYNNYQISNILGYDDIKNINFFDILHHEDKDQIIDTMFNSNCDFGSVTSRFRCKDNNYKWIDWNYKILKEENMFFSAGRDVSDRIANEKRKLLAQQVKCIEEIKDEFIANITHEFRTPINIIMSTIQLISLNLENNTYKLDYLHEHIKYLKTNSNRLLRLINNLIDITYIKNGYHELNMKNYNIVELVENVCNTVIDSKENNDMNIIFDTDCEQIIMACDCDEIERIIFNLLSNAVKYSFSKEPIMVSIKSTADNVKISVKDSGIGIPKDYLETVFEKLTRVDNNLTRNNEGSGIGLTIVKSLVNLHNGTIDVESELGKGSNFIITLPINVIKEGGKINIEKSCDLNNKIEKYAMEFSDIYVYN</sequence>
<feature type="domain" description="PAS" evidence="9">
    <location>
        <begin position="110"/>
        <end position="180"/>
    </location>
</feature>
<feature type="domain" description="Histidine kinase" evidence="8">
    <location>
        <begin position="537"/>
        <end position="758"/>
    </location>
</feature>
<dbReference type="SMART" id="SM00388">
    <property type="entry name" value="HisKA"/>
    <property type="match status" value="1"/>
</dbReference>
<dbReference type="Pfam" id="PF00989">
    <property type="entry name" value="PAS"/>
    <property type="match status" value="1"/>
</dbReference>
<dbReference type="SMART" id="SM00091">
    <property type="entry name" value="PAS"/>
    <property type="match status" value="3"/>
</dbReference>
<dbReference type="FunFam" id="3.30.565.10:FF:000006">
    <property type="entry name" value="Sensor histidine kinase WalK"/>
    <property type="match status" value="1"/>
</dbReference>
<dbReference type="SUPFAM" id="SSF55874">
    <property type="entry name" value="ATPase domain of HSP90 chaperone/DNA topoisomerase II/histidine kinase"/>
    <property type="match status" value="1"/>
</dbReference>
<dbReference type="PANTHER" id="PTHR43547:SF2">
    <property type="entry name" value="HYBRID SIGNAL TRANSDUCTION HISTIDINE KINASE C"/>
    <property type="match status" value="1"/>
</dbReference>
<dbReference type="Pfam" id="PF02518">
    <property type="entry name" value="HATPase_c"/>
    <property type="match status" value="1"/>
</dbReference>
<evidence type="ECO:0000313" key="10">
    <source>
        <dbReference type="EMBL" id="KHS55855.1"/>
    </source>
</evidence>
<dbReference type="Gene3D" id="3.30.450.20">
    <property type="entry name" value="PAS domain"/>
    <property type="match status" value="3"/>
</dbReference>
<keyword evidence="11" id="KW-1185">Reference proteome</keyword>
<dbReference type="CDD" id="cd00082">
    <property type="entry name" value="HisKA"/>
    <property type="match status" value="1"/>
</dbReference>
<dbReference type="SMART" id="SM00387">
    <property type="entry name" value="HATPase_c"/>
    <property type="match status" value="1"/>
</dbReference>
<dbReference type="Gene3D" id="3.30.565.10">
    <property type="entry name" value="Histidine kinase-like ATPase, C-terminal domain"/>
    <property type="match status" value="1"/>
</dbReference>
<dbReference type="InterPro" id="IPR003661">
    <property type="entry name" value="HisK_dim/P_dom"/>
</dbReference>
<dbReference type="STRING" id="1577792.QX51_17015"/>
<dbReference type="Pfam" id="PF00512">
    <property type="entry name" value="HisKA"/>
    <property type="match status" value="1"/>
</dbReference>
<dbReference type="PANTHER" id="PTHR43547">
    <property type="entry name" value="TWO-COMPONENT HISTIDINE KINASE"/>
    <property type="match status" value="1"/>
</dbReference>
<evidence type="ECO:0000256" key="1">
    <source>
        <dbReference type="ARBA" id="ARBA00000085"/>
    </source>
</evidence>
<dbReference type="InterPro" id="IPR004358">
    <property type="entry name" value="Sig_transdc_His_kin-like_C"/>
</dbReference>
<dbReference type="AlphaFoldDB" id="A0A0B3WMT7"/>
<dbReference type="PROSITE" id="PS50109">
    <property type="entry name" value="HIS_KIN"/>
    <property type="match status" value="1"/>
</dbReference>
<dbReference type="Gene3D" id="1.10.287.130">
    <property type="match status" value="1"/>
</dbReference>
<keyword evidence="6" id="KW-0418">Kinase</keyword>
<dbReference type="SUPFAM" id="SSF55785">
    <property type="entry name" value="PYP-like sensor domain (PAS domain)"/>
    <property type="match status" value="3"/>
</dbReference>